<evidence type="ECO:0000313" key="2">
    <source>
        <dbReference type="Ensembl" id="ENSCVAP00000012020.1"/>
    </source>
</evidence>
<dbReference type="GO" id="GO:0060236">
    <property type="term" value="P:regulation of mitotic spindle organization"/>
    <property type="evidence" value="ECO:0007669"/>
    <property type="project" value="TreeGrafter"/>
</dbReference>
<name>A0A3Q2FWA7_CYPVA</name>
<dbReference type="InterPro" id="IPR036770">
    <property type="entry name" value="Ankyrin_rpt-contain_sf"/>
</dbReference>
<dbReference type="Gene3D" id="1.25.40.20">
    <property type="entry name" value="Ankyrin repeat-containing domain"/>
    <property type="match status" value="1"/>
</dbReference>
<dbReference type="PANTHER" id="PTHR24160">
    <property type="entry name" value="ANKYRIN REPEAT DOMAIN-CONTAINING PROTEIN 53"/>
    <property type="match status" value="1"/>
</dbReference>
<dbReference type="Pfam" id="PF13857">
    <property type="entry name" value="Ank_5"/>
    <property type="match status" value="1"/>
</dbReference>
<dbReference type="GeneTree" id="ENSGT00940000178912"/>
<dbReference type="GO" id="GO:0031116">
    <property type="term" value="P:positive regulation of microtubule polymerization"/>
    <property type="evidence" value="ECO:0007669"/>
    <property type="project" value="TreeGrafter"/>
</dbReference>
<dbReference type="Proteomes" id="UP000265020">
    <property type="component" value="Unassembled WGS sequence"/>
</dbReference>
<sequence>MSPLNWINNVLFPISTTVLGQTPLHFAASEGLLESTEILVKAGADLLAKDKMGLTPLDMAHIWCHRKVARYPAKAITQLQTASSSNIYLHSMWHCEKMKEMEEIKLTHVLYRDLINKVEQDHLVKKVSKLLKISNKTAQTLCFIWTLFNRNMQCCEIPLSKC</sequence>
<proteinExistence type="predicted"/>
<keyword evidence="3" id="KW-1185">Reference proteome</keyword>
<dbReference type="InterPro" id="IPR002110">
    <property type="entry name" value="Ankyrin_rpt"/>
</dbReference>
<dbReference type="PROSITE" id="PS50297">
    <property type="entry name" value="ANK_REP_REGION"/>
    <property type="match status" value="1"/>
</dbReference>
<accession>A0A3Q2FWA7</accession>
<dbReference type="GO" id="GO:0000922">
    <property type="term" value="C:spindle pole"/>
    <property type="evidence" value="ECO:0007669"/>
    <property type="project" value="TreeGrafter"/>
</dbReference>
<reference evidence="2" key="1">
    <citation type="submission" date="2025-08" db="UniProtKB">
        <authorList>
            <consortium name="Ensembl"/>
        </authorList>
    </citation>
    <scope>IDENTIFICATION</scope>
</reference>
<dbReference type="STRING" id="28743.ENSCVAP00000012020"/>
<dbReference type="GO" id="GO:1902412">
    <property type="term" value="P:regulation of mitotic cytokinesis"/>
    <property type="evidence" value="ECO:0007669"/>
    <property type="project" value="InterPro"/>
</dbReference>
<dbReference type="Ensembl" id="ENSCVAT00000030156.1">
    <property type="protein sequence ID" value="ENSCVAP00000012020.1"/>
    <property type="gene ID" value="ENSCVAG00000014402.1"/>
</dbReference>
<evidence type="ECO:0000313" key="3">
    <source>
        <dbReference type="Proteomes" id="UP000265020"/>
    </source>
</evidence>
<dbReference type="PROSITE" id="PS50088">
    <property type="entry name" value="ANK_REPEAT"/>
    <property type="match status" value="1"/>
</dbReference>
<dbReference type="InterPro" id="IPR042335">
    <property type="entry name" value="ANKRD53"/>
</dbReference>
<dbReference type="PANTHER" id="PTHR24160:SF1">
    <property type="entry name" value="ANKYRIN REPEAT DOMAIN-CONTAINING PROTEIN 53"/>
    <property type="match status" value="1"/>
</dbReference>
<dbReference type="GO" id="GO:0007080">
    <property type="term" value="P:mitotic metaphase chromosome alignment"/>
    <property type="evidence" value="ECO:0007669"/>
    <property type="project" value="TreeGrafter"/>
</dbReference>
<organism evidence="2 3">
    <name type="scientific">Cyprinodon variegatus</name>
    <name type="common">Sheepshead minnow</name>
    <dbReference type="NCBI Taxonomy" id="28743"/>
    <lineage>
        <taxon>Eukaryota</taxon>
        <taxon>Metazoa</taxon>
        <taxon>Chordata</taxon>
        <taxon>Craniata</taxon>
        <taxon>Vertebrata</taxon>
        <taxon>Euteleostomi</taxon>
        <taxon>Actinopterygii</taxon>
        <taxon>Neopterygii</taxon>
        <taxon>Teleostei</taxon>
        <taxon>Neoteleostei</taxon>
        <taxon>Acanthomorphata</taxon>
        <taxon>Ovalentaria</taxon>
        <taxon>Atherinomorphae</taxon>
        <taxon>Cyprinodontiformes</taxon>
        <taxon>Cyprinodontidae</taxon>
        <taxon>Cyprinodon</taxon>
    </lineage>
</organism>
<feature type="repeat" description="ANK" evidence="1">
    <location>
        <begin position="19"/>
        <end position="51"/>
    </location>
</feature>
<dbReference type="SUPFAM" id="SSF48403">
    <property type="entry name" value="Ankyrin repeat"/>
    <property type="match status" value="1"/>
</dbReference>
<evidence type="ECO:0000256" key="1">
    <source>
        <dbReference type="PROSITE-ProRule" id="PRU00023"/>
    </source>
</evidence>
<protein>
    <submittedName>
        <fullName evidence="2">Uncharacterized protein</fullName>
    </submittedName>
</protein>
<dbReference type="AlphaFoldDB" id="A0A3Q2FWA7"/>
<keyword evidence="1" id="KW-0040">ANK repeat</keyword>
<reference evidence="2" key="2">
    <citation type="submission" date="2025-09" db="UniProtKB">
        <authorList>
            <consortium name="Ensembl"/>
        </authorList>
    </citation>
    <scope>IDENTIFICATION</scope>
</reference>